<dbReference type="Pfam" id="PF00990">
    <property type="entry name" value="GGDEF"/>
    <property type="match status" value="1"/>
</dbReference>
<dbReference type="CDD" id="cd01949">
    <property type="entry name" value="GGDEF"/>
    <property type="match status" value="1"/>
</dbReference>
<keyword evidence="7" id="KW-1185">Reference proteome</keyword>
<dbReference type="InterPro" id="IPR043128">
    <property type="entry name" value="Rev_trsase/Diguanyl_cyclase"/>
</dbReference>
<keyword evidence="4" id="KW-0812">Transmembrane</keyword>
<dbReference type="InterPro" id="IPR029787">
    <property type="entry name" value="Nucleotide_cyclase"/>
</dbReference>
<name>A0ABS3A3Y7_9VIBR</name>
<dbReference type="EMBL" id="JAFHLB010000007">
    <property type="protein sequence ID" value="MBN3577612.1"/>
    <property type="molecule type" value="Genomic_DNA"/>
</dbReference>
<evidence type="ECO:0000256" key="3">
    <source>
        <dbReference type="SAM" id="MobiDB-lite"/>
    </source>
</evidence>
<evidence type="ECO:0000256" key="4">
    <source>
        <dbReference type="SAM" id="Phobius"/>
    </source>
</evidence>
<gene>
    <name evidence="6" type="ORF">JYA62_07965</name>
</gene>
<keyword evidence="4" id="KW-0472">Membrane</keyword>
<evidence type="ECO:0000259" key="5">
    <source>
        <dbReference type="PROSITE" id="PS50887"/>
    </source>
</evidence>
<organism evidence="6 7">
    <name type="scientific">Vibrio neptunius</name>
    <dbReference type="NCBI Taxonomy" id="170651"/>
    <lineage>
        <taxon>Bacteria</taxon>
        <taxon>Pseudomonadati</taxon>
        <taxon>Pseudomonadota</taxon>
        <taxon>Gammaproteobacteria</taxon>
        <taxon>Vibrionales</taxon>
        <taxon>Vibrionaceae</taxon>
        <taxon>Vibrio</taxon>
    </lineage>
</organism>
<feature type="transmembrane region" description="Helical" evidence="4">
    <location>
        <begin position="489"/>
        <end position="508"/>
    </location>
</feature>
<dbReference type="NCBIfam" id="TIGR00254">
    <property type="entry name" value="GGDEF"/>
    <property type="match status" value="1"/>
</dbReference>
<dbReference type="SUPFAM" id="SSF55073">
    <property type="entry name" value="Nucleotide cyclase"/>
    <property type="match status" value="1"/>
</dbReference>
<dbReference type="SMART" id="SM00062">
    <property type="entry name" value="PBPb"/>
    <property type="match status" value="2"/>
</dbReference>
<dbReference type="Gene3D" id="3.30.70.270">
    <property type="match status" value="1"/>
</dbReference>
<dbReference type="Pfam" id="PF00497">
    <property type="entry name" value="SBP_bac_3"/>
    <property type="match status" value="2"/>
</dbReference>
<dbReference type="InterPro" id="IPR000160">
    <property type="entry name" value="GGDEF_dom"/>
</dbReference>
<feature type="region of interest" description="Disordered" evidence="3">
    <location>
        <begin position="649"/>
        <end position="675"/>
    </location>
</feature>
<feature type="domain" description="GGDEF" evidence="5">
    <location>
        <begin position="535"/>
        <end position="666"/>
    </location>
</feature>
<dbReference type="PANTHER" id="PTHR35936:SF37">
    <property type="entry name" value="AMINO ACID ABC TRANSPORTER SUBSTRATE-BINDING PROTEIN"/>
    <property type="match status" value="1"/>
</dbReference>
<dbReference type="RefSeq" id="WP_206368606.1">
    <property type="nucleotide sequence ID" value="NZ_CAWPTM010000134.1"/>
</dbReference>
<sequence>MLIKRRFGWIVILFFTIWFPPVKAQTPNYKVAMEADDVVTRVLFDAVASKFSLNIEYVYYPSFGAILDSVRAGESDFAANVTFTPERALNFDFSSPTNIEYTYVFSATNATLDGIRTVGVPKGTIYGELIRNAFPSITLVEYSGQSEALTLLKQGSVGGVVDAINQLKPMLIAGYDAQLLNNQLSIKPVSIVARKGAHPALLKRIEHYVHSAEVQKLLRESINQYQFEIRQQALRQAVLSSGINFNRPLRVKIENIGQYATYRKDGSIAGITADIVVQACDILMLNCQIESTADESWESMYGDLLAKRIDVLSPIAISEVRKDLVYYSEPYYQPEAILVKREGYKDNVYSNVSELIAERVGVVKDDFYEELLRGLLPKKTLLTYDSSESQLKALMNHEVDYIAISRANFNTLLRESKDLLPLKEDPLIGGYYTSDIAIGFAKNQIGASLAPLFSRALKMIDTERIVQRYDYQPDWKATLQAEQRFSRHIRALFMLVLAFLAIVAMYLHNQSTTDNLTRLKNRRSMHRRFRSGISANYTLLYLDVNRFKFINDTYGHEIGDQVLRAVAEQIERFWKGYRYRIGGDEFILIGQPDSQSLNSLLEKLSTIHFVSEAHQVSLELSVAIGVSFPRERLMTLQEVLNQADQAMYDHKRESQQGMRSSQSHEQNVVHLSQGG</sequence>
<evidence type="ECO:0000313" key="7">
    <source>
        <dbReference type="Proteomes" id="UP000779070"/>
    </source>
</evidence>
<comment type="similarity">
    <text evidence="1">Belongs to the bacterial solute-binding protein 3 family.</text>
</comment>
<dbReference type="InterPro" id="IPR001638">
    <property type="entry name" value="Solute-binding_3/MltF_N"/>
</dbReference>
<reference evidence="6 7" key="1">
    <citation type="submission" date="2021-02" db="EMBL/GenBank/DDBJ databases">
        <title>Draft Genome Sequences of 5 Vibrio neptunius Strains Isolated From of Bivalve Hatcheries.</title>
        <authorList>
            <person name="Galvis F."/>
            <person name="Barja J.L."/>
            <person name="Lemos M.L."/>
            <person name="Balado M."/>
        </authorList>
    </citation>
    <scope>NUCLEOTIDE SEQUENCE [LARGE SCALE GENOMIC DNA]</scope>
    <source>
        <strain evidence="6 7">PP-145.98</strain>
    </source>
</reference>
<feature type="compositionally biased region" description="Polar residues" evidence="3">
    <location>
        <begin position="655"/>
        <end position="675"/>
    </location>
</feature>
<dbReference type="PANTHER" id="PTHR35936">
    <property type="entry name" value="MEMBRANE-BOUND LYTIC MUREIN TRANSGLYCOSYLASE F"/>
    <property type="match status" value="1"/>
</dbReference>
<keyword evidence="2" id="KW-0732">Signal</keyword>
<proteinExistence type="inferred from homology"/>
<dbReference type="PROSITE" id="PS50887">
    <property type="entry name" value="GGDEF"/>
    <property type="match status" value="1"/>
</dbReference>
<dbReference type="SUPFAM" id="SSF53850">
    <property type="entry name" value="Periplasmic binding protein-like II"/>
    <property type="match status" value="2"/>
</dbReference>
<dbReference type="SMART" id="SM00267">
    <property type="entry name" value="GGDEF"/>
    <property type="match status" value="1"/>
</dbReference>
<protein>
    <submittedName>
        <fullName evidence="6">Transporter substrate-binding domain-containing protein</fullName>
    </submittedName>
</protein>
<evidence type="ECO:0000256" key="1">
    <source>
        <dbReference type="ARBA" id="ARBA00010333"/>
    </source>
</evidence>
<comment type="caution">
    <text evidence="6">The sequence shown here is derived from an EMBL/GenBank/DDBJ whole genome shotgun (WGS) entry which is preliminary data.</text>
</comment>
<evidence type="ECO:0000256" key="2">
    <source>
        <dbReference type="ARBA" id="ARBA00022729"/>
    </source>
</evidence>
<keyword evidence="4" id="KW-1133">Transmembrane helix</keyword>
<dbReference type="Proteomes" id="UP000779070">
    <property type="component" value="Unassembled WGS sequence"/>
</dbReference>
<accession>A0ABS3A3Y7</accession>
<evidence type="ECO:0000313" key="6">
    <source>
        <dbReference type="EMBL" id="MBN3577612.1"/>
    </source>
</evidence>
<dbReference type="Gene3D" id="3.40.190.10">
    <property type="entry name" value="Periplasmic binding protein-like II"/>
    <property type="match status" value="4"/>
</dbReference>